<name>A0ACB9CJY8_ARCLA</name>
<comment type="caution">
    <text evidence="1">The sequence shown here is derived from an EMBL/GenBank/DDBJ whole genome shotgun (WGS) entry which is preliminary data.</text>
</comment>
<reference evidence="1 2" key="2">
    <citation type="journal article" date="2022" name="Mol. Ecol. Resour.">
        <title>The genomes of chicory, endive, great burdock and yacon provide insights into Asteraceae paleo-polyploidization history and plant inulin production.</title>
        <authorList>
            <person name="Fan W."/>
            <person name="Wang S."/>
            <person name="Wang H."/>
            <person name="Wang A."/>
            <person name="Jiang F."/>
            <person name="Liu H."/>
            <person name="Zhao H."/>
            <person name="Xu D."/>
            <person name="Zhang Y."/>
        </authorList>
    </citation>
    <scope>NUCLEOTIDE SEQUENCE [LARGE SCALE GENOMIC DNA]</scope>
    <source>
        <strain evidence="2">cv. Niubang</strain>
    </source>
</reference>
<reference evidence="2" key="1">
    <citation type="journal article" date="2022" name="Mol. Ecol. Resour.">
        <title>The genomes of chicory, endive, great burdock and yacon provide insights into Asteraceae palaeo-polyploidization history and plant inulin production.</title>
        <authorList>
            <person name="Fan W."/>
            <person name="Wang S."/>
            <person name="Wang H."/>
            <person name="Wang A."/>
            <person name="Jiang F."/>
            <person name="Liu H."/>
            <person name="Zhao H."/>
            <person name="Xu D."/>
            <person name="Zhang Y."/>
        </authorList>
    </citation>
    <scope>NUCLEOTIDE SEQUENCE [LARGE SCALE GENOMIC DNA]</scope>
    <source>
        <strain evidence="2">cv. Niubang</strain>
    </source>
</reference>
<dbReference type="Proteomes" id="UP001055879">
    <property type="component" value="Linkage Group LG04"/>
</dbReference>
<accession>A0ACB9CJY8</accession>
<dbReference type="EMBL" id="CM042050">
    <property type="protein sequence ID" value="KAI3734561.1"/>
    <property type="molecule type" value="Genomic_DNA"/>
</dbReference>
<evidence type="ECO:0000313" key="1">
    <source>
        <dbReference type="EMBL" id="KAI3734561.1"/>
    </source>
</evidence>
<organism evidence="1 2">
    <name type="scientific">Arctium lappa</name>
    <name type="common">Greater burdock</name>
    <name type="synonym">Lappa major</name>
    <dbReference type="NCBI Taxonomy" id="4217"/>
    <lineage>
        <taxon>Eukaryota</taxon>
        <taxon>Viridiplantae</taxon>
        <taxon>Streptophyta</taxon>
        <taxon>Embryophyta</taxon>
        <taxon>Tracheophyta</taxon>
        <taxon>Spermatophyta</taxon>
        <taxon>Magnoliopsida</taxon>
        <taxon>eudicotyledons</taxon>
        <taxon>Gunneridae</taxon>
        <taxon>Pentapetalae</taxon>
        <taxon>asterids</taxon>
        <taxon>campanulids</taxon>
        <taxon>Asterales</taxon>
        <taxon>Asteraceae</taxon>
        <taxon>Carduoideae</taxon>
        <taxon>Cardueae</taxon>
        <taxon>Arctiinae</taxon>
        <taxon>Arctium</taxon>
    </lineage>
</organism>
<evidence type="ECO:0000313" key="2">
    <source>
        <dbReference type="Proteomes" id="UP001055879"/>
    </source>
</evidence>
<gene>
    <name evidence="1" type="ORF">L6452_14032</name>
</gene>
<keyword evidence="2" id="KW-1185">Reference proteome</keyword>
<sequence>MADWSLRKYINMMLLFGPLAEVDSAKNKDIIEDVLNGLKKLILKKTCLKHHSQKSINYTLQKEPYITQSPPLSQSHRIEAVRLLDFDFSLQILPWEIMPKL</sequence>
<protein>
    <submittedName>
        <fullName evidence="1">Uncharacterized protein</fullName>
    </submittedName>
</protein>
<proteinExistence type="predicted"/>